<name>A0A2U2AEH5_9GAMM</name>
<gene>
    <name evidence="4" type="ORF">DC083_07610</name>
</gene>
<evidence type="ECO:0000313" key="4">
    <source>
        <dbReference type="EMBL" id="PWD80959.1"/>
    </source>
</evidence>
<dbReference type="SUPFAM" id="SSF51126">
    <property type="entry name" value="Pectin lyase-like"/>
    <property type="match status" value="1"/>
</dbReference>
<dbReference type="InterPro" id="IPR011050">
    <property type="entry name" value="Pectin_lyase_fold/virulence"/>
</dbReference>
<dbReference type="Proteomes" id="UP000245020">
    <property type="component" value="Unassembled WGS sequence"/>
</dbReference>
<dbReference type="Gene3D" id="1.20.144.10">
    <property type="entry name" value="Phosphatidic acid phosphatase type 2/haloperoxidase"/>
    <property type="match status" value="1"/>
</dbReference>
<dbReference type="InterPro" id="IPR001011">
    <property type="entry name" value="Acid_Pase_classA_bac"/>
</dbReference>
<dbReference type="NCBIfam" id="TIGR02601">
    <property type="entry name" value="autotrns_rpt"/>
    <property type="match status" value="1"/>
</dbReference>
<evidence type="ECO:0000259" key="3">
    <source>
        <dbReference type="PROSITE" id="PS51208"/>
    </source>
</evidence>
<dbReference type="Pfam" id="PF01569">
    <property type="entry name" value="PAP2"/>
    <property type="match status" value="1"/>
</dbReference>
<dbReference type="InterPro" id="IPR036709">
    <property type="entry name" value="Autotransporte_beta_dom_sf"/>
</dbReference>
<dbReference type="SUPFAM" id="SSF103515">
    <property type="entry name" value="Autotransporter"/>
    <property type="match status" value="1"/>
</dbReference>
<dbReference type="PANTHER" id="PTHR35037">
    <property type="entry name" value="C-TERMINAL REGION OF AIDA-LIKE PROTEIN"/>
    <property type="match status" value="1"/>
</dbReference>
<evidence type="ECO:0000256" key="2">
    <source>
        <dbReference type="SAM" id="SignalP"/>
    </source>
</evidence>
<sequence>MIIKMQLKKTVLATLTYISLLNLTPAIAAPKYTEEATGLITGITTLNNSEQGKKILTQNLAKSLEINKNSTKAEQQQALYDNTLIGLIGSIDNGLIVADALGGKMKEVFFENTSIKIDPTTYQNVGKSFSPSFKSLFTQVNSIVSSDNDFAKHFFATGEIEGKPYLNLALPEGGIFGVYDEAYKDQIANGGHPNGVGNARPAQVSPDSIVIFEGTDFFGKPASSDKDALATIQDSPAYPSGHSALGFSSTLLFAQMVPEQYQEFMARGSEFGNSRAVLGVHYTLDIMGARIMTTYAVAQMLNNNPDYTNQEIKGMLGNSITTTGNFQTLLADAQKDLRSMLEQGCQMSIADCKKTAPKKSKEERAKERQDYLDRLTYGLDPIGDTTLEAVVPEGAEVLIATRYPYLDKAQRREILRTTMIESGHALDDGSGWARLNLYDAAGGYGSLESDVVVNMDASQGGLNAYDEWNNDIKGTGSLEKKGTGVLELSGDSSYTGLTTVSGGALIVSGSLASDVLVKPLAIFQGSGMVGSVTVEKEAIIANSSEGALTVNGDLSLNGATYLVTVNAPENSRGKSTEDRTVTNSQGIIVKGNVLLQDATLSVVASQDQIGTLMGQKQQILTANNITGDFTIENQYLLVDSLIEKSNSGLDLTLTRNQNALGNYALNQNGQAVATALESMPLDSPLYNHFLASTNAATVGQELGQLSGQVYADIVSSTMEESHLLRDQLQLRLNDRIDEVRNEKLTNLWGSAYGNWGKVKDRDNLVGFKRDTQGLLIGLDTGMQNNMILGFAAGYSKSKMKWDHRPNVDQDNYQLAVYGATNWDRWKLSGGLSYAWHRADVDRAVTLGTLSEQHSDKFKLETMQIFADLGYQIPVASSSTLEPFVNLAYVNVKNKDLTESGITGLDVKSKNHHYFASTLGLRLNSHIGGDNSALQFAGTLGWRQQFGNLDREVDLRFQNSAASFKTMSVPASRSGAVIQAALSYQMNQRSEISFGYQGLISKNAHDHSVNLGINIDL</sequence>
<organism evidence="4 5">
    <name type="scientific">Ignatzschineria ureiclastica</name>
    <dbReference type="NCBI Taxonomy" id="472582"/>
    <lineage>
        <taxon>Bacteria</taxon>
        <taxon>Pseudomonadati</taxon>
        <taxon>Pseudomonadota</taxon>
        <taxon>Gammaproteobacteria</taxon>
        <taxon>Cardiobacteriales</taxon>
        <taxon>Ignatzschineriaceae</taxon>
        <taxon>Ignatzschineria</taxon>
    </lineage>
</organism>
<dbReference type="GO" id="GO:0019867">
    <property type="term" value="C:outer membrane"/>
    <property type="evidence" value="ECO:0007669"/>
    <property type="project" value="InterPro"/>
</dbReference>
<dbReference type="PROSITE" id="PS51208">
    <property type="entry name" value="AUTOTRANSPORTER"/>
    <property type="match status" value="1"/>
</dbReference>
<dbReference type="InterPro" id="IPR013425">
    <property type="entry name" value="Autotrns_rpt"/>
</dbReference>
<dbReference type="PANTHER" id="PTHR35037:SF3">
    <property type="entry name" value="C-TERMINAL REGION OF AIDA-LIKE PROTEIN"/>
    <property type="match status" value="1"/>
</dbReference>
<comment type="caution">
    <text evidence="4">The sequence shown here is derived from an EMBL/GenBank/DDBJ whole genome shotgun (WGS) entry which is preliminary data.</text>
</comment>
<dbReference type="NCBIfam" id="TIGR01414">
    <property type="entry name" value="autotrans_barl"/>
    <property type="match status" value="1"/>
</dbReference>
<dbReference type="PRINTS" id="PR00483">
    <property type="entry name" value="BACPHPHTASE"/>
</dbReference>
<dbReference type="SUPFAM" id="SSF48317">
    <property type="entry name" value="Acid phosphatase/Vanadium-dependent haloperoxidase"/>
    <property type="match status" value="1"/>
</dbReference>
<dbReference type="OrthoDB" id="9780507at2"/>
<proteinExistence type="predicted"/>
<dbReference type="SMART" id="SM00869">
    <property type="entry name" value="Autotransporter"/>
    <property type="match status" value="1"/>
</dbReference>
<dbReference type="InterPro" id="IPR051551">
    <property type="entry name" value="Autotransporter_adhesion"/>
</dbReference>
<dbReference type="GO" id="GO:0030288">
    <property type="term" value="C:outer membrane-bounded periplasmic space"/>
    <property type="evidence" value="ECO:0007669"/>
    <property type="project" value="InterPro"/>
</dbReference>
<evidence type="ECO:0000256" key="1">
    <source>
        <dbReference type="ARBA" id="ARBA00022729"/>
    </source>
</evidence>
<dbReference type="InterPro" id="IPR036938">
    <property type="entry name" value="PAP2/HPO_sf"/>
</dbReference>
<feature type="chain" id="PRO_5015601837" description="Autotransporter domain-containing protein" evidence="2">
    <location>
        <begin position="29"/>
        <end position="1016"/>
    </location>
</feature>
<dbReference type="Pfam" id="PF12951">
    <property type="entry name" value="PATR"/>
    <property type="match status" value="1"/>
</dbReference>
<dbReference type="GO" id="GO:0003993">
    <property type="term" value="F:acid phosphatase activity"/>
    <property type="evidence" value="ECO:0007669"/>
    <property type="project" value="InterPro"/>
</dbReference>
<feature type="signal peptide" evidence="2">
    <location>
        <begin position="1"/>
        <end position="28"/>
    </location>
</feature>
<feature type="domain" description="Autotransporter" evidence="3">
    <location>
        <begin position="740"/>
        <end position="1016"/>
    </location>
</feature>
<dbReference type="Pfam" id="PF03797">
    <property type="entry name" value="Autotransporter"/>
    <property type="match status" value="1"/>
</dbReference>
<dbReference type="InterPro" id="IPR005546">
    <property type="entry name" value="Autotransporte_beta"/>
</dbReference>
<reference evidence="5" key="1">
    <citation type="submission" date="2018-05" db="EMBL/GenBank/DDBJ databases">
        <title>Ignatzschineria dubaiensis sp. nov., isolated from necrotic foot tissues of dromedaries (Camelus dromedarius) and associated maggots in Dubai, United Arab Emirates.</title>
        <authorList>
            <person name="Tsang C.C."/>
            <person name="Tang J.Y.M."/>
            <person name="Fong J.Y.H."/>
            <person name="Kinne J."/>
            <person name="Lee H.H."/>
            <person name="Joseph M."/>
            <person name="Jose S."/>
            <person name="Schuster R.K."/>
            <person name="Tang Y."/>
            <person name="Sivakumar S."/>
            <person name="Chen J.H.K."/>
            <person name="Teng J.L.L."/>
            <person name="Lau S.K.P."/>
            <person name="Wernery U."/>
            <person name="Woo P.C.Y."/>
        </authorList>
    </citation>
    <scope>NUCLEOTIDE SEQUENCE [LARGE SCALE GENOMIC DNA]</scope>
    <source>
        <strain evidence="5">KCTC 22644</strain>
    </source>
</reference>
<evidence type="ECO:0000313" key="5">
    <source>
        <dbReference type="Proteomes" id="UP000245020"/>
    </source>
</evidence>
<accession>A0A2U2AEH5</accession>
<dbReference type="AlphaFoldDB" id="A0A2U2AEH5"/>
<dbReference type="InterPro" id="IPR006315">
    <property type="entry name" value="OM_autotransptr_brl_dom"/>
</dbReference>
<protein>
    <recommendedName>
        <fullName evidence="3">Autotransporter domain-containing protein</fullName>
    </recommendedName>
</protein>
<keyword evidence="1 2" id="KW-0732">Signal</keyword>
<dbReference type="InterPro" id="IPR000326">
    <property type="entry name" value="PAP2/HPO"/>
</dbReference>
<dbReference type="EMBL" id="QEWQ01000004">
    <property type="protein sequence ID" value="PWD80959.1"/>
    <property type="molecule type" value="Genomic_DNA"/>
</dbReference>
<keyword evidence="5" id="KW-1185">Reference proteome</keyword>
<dbReference type="Gene3D" id="2.40.128.130">
    <property type="entry name" value="Autotransporter beta-domain"/>
    <property type="match status" value="1"/>
</dbReference>